<evidence type="ECO:0000259" key="7">
    <source>
        <dbReference type="Pfam" id="PF00482"/>
    </source>
</evidence>
<feature type="domain" description="Type II secretion system protein GspF" evidence="7">
    <location>
        <begin position="109"/>
        <end position="232"/>
    </location>
</feature>
<evidence type="ECO:0000256" key="4">
    <source>
        <dbReference type="ARBA" id="ARBA00022989"/>
    </source>
</evidence>
<feature type="transmembrane region" description="Helical" evidence="6">
    <location>
        <begin position="247"/>
        <end position="268"/>
    </location>
</feature>
<gene>
    <name evidence="8" type="ORF">ATK30_5648</name>
</gene>
<feature type="transmembrane region" description="Helical" evidence="6">
    <location>
        <begin position="7"/>
        <end position="26"/>
    </location>
</feature>
<keyword evidence="3 6" id="KW-0812">Transmembrane</keyword>
<sequence length="301" mass="32457">MTTTTALMALLGIGVELGLLLIVAAWRGVTVRWPRWSRRNRGQTGRDPLRTRWLLAAAAVGIVVAIATGWLVGGVLAAMATWGLPRVLGSDKQHARTVARIEAIASWSEMLRDTLAAAAGLEQAIVATAETVPEAIRPEIHELTFRLERGDRLAASLRHLADQLADPTADLLISALVLASEKQARQLAELLGELATETREQVSMRLRVEAGRARTRTSVRMIVGVTLAFAAGLTALNRGYLAPFDSAFGQIMLAVVGALFTLSFLWLARMARYQTPDRFLTDLDALRGRDGATASTGEGQA</sequence>
<dbReference type="GO" id="GO:0005886">
    <property type="term" value="C:plasma membrane"/>
    <property type="evidence" value="ECO:0007669"/>
    <property type="project" value="UniProtKB-SubCell"/>
</dbReference>
<keyword evidence="9" id="KW-1185">Reference proteome</keyword>
<dbReference type="EMBL" id="PJMY01000003">
    <property type="protein sequence ID" value="PKV94763.1"/>
    <property type="molecule type" value="Genomic_DNA"/>
</dbReference>
<comment type="caution">
    <text evidence="8">The sequence shown here is derived from an EMBL/GenBank/DDBJ whole genome shotgun (WGS) entry which is preliminary data.</text>
</comment>
<organism evidence="8 9">
    <name type="scientific">Amycolatopsis echigonensis</name>
    <dbReference type="NCBI Taxonomy" id="2576905"/>
    <lineage>
        <taxon>Bacteria</taxon>
        <taxon>Bacillati</taxon>
        <taxon>Actinomycetota</taxon>
        <taxon>Actinomycetes</taxon>
        <taxon>Pseudonocardiales</taxon>
        <taxon>Pseudonocardiaceae</taxon>
        <taxon>Amycolatopsis</taxon>
    </lineage>
</organism>
<keyword evidence="2" id="KW-1003">Cell membrane</keyword>
<evidence type="ECO:0000313" key="8">
    <source>
        <dbReference type="EMBL" id="PKV94763.1"/>
    </source>
</evidence>
<evidence type="ECO:0000313" key="9">
    <source>
        <dbReference type="Proteomes" id="UP000233750"/>
    </source>
</evidence>
<proteinExistence type="predicted"/>
<reference evidence="8 9" key="1">
    <citation type="submission" date="2017-12" db="EMBL/GenBank/DDBJ databases">
        <title>Sequencing the genomes of 1000 Actinobacteria strains.</title>
        <authorList>
            <person name="Klenk H.-P."/>
        </authorList>
    </citation>
    <scope>NUCLEOTIDE SEQUENCE [LARGE SCALE GENOMIC DNA]</scope>
    <source>
        <strain evidence="8 9">DSM 45165</strain>
    </source>
</reference>
<dbReference type="RefSeq" id="WP_238604462.1">
    <property type="nucleotide sequence ID" value="NZ_JACJHR010000021.1"/>
</dbReference>
<dbReference type="PANTHER" id="PTHR35007:SF3">
    <property type="entry name" value="POSSIBLE CONSERVED ALANINE RICH MEMBRANE PROTEIN"/>
    <property type="match status" value="1"/>
</dbReference>
<evidence type="ECO:0000256" key="3">
    <source>
        <dbReference type="ARBA" id="ARBA00022692"/>
    </source>
</evidence>
<comment type="subcellular location">
    <subcellularLocation>
        <location evidence="1">Cell membrane</location>
        <topology evidence="1">Multi-pass membrane protein</topology>
    </subcellularLocation>
</comment>
<evidence type="ECO:0000256" key="2">
    <source>
        <dbReference type="ARBA" id="ARBA00022475"/>
    </source>
</evidence>
<keyword evidence="5 6" id="KW-0472">Membrane</keyword>
<name>A0A2N3WLL1_9PSEU</name>
<feature type="transmembrane region" description="Helical" evidence="6">
    <location>
        <begin position="53"/>
        <end position="84"/>
    </location>
</feature>
<keyword evidence="4 6" id="KW-1133">Transmembrane helix</keyword>
<dbReference type="Pfam" id="PF00482">
    <property type="entry name" value="T2SSF"/>
    <property type="match status" value="1"/>
</dbReference>
<dbReference type="InterPro" id="IPR018076">
    <property type="entry name" value="T2SS_GspF_dom"/>
</dbReference>
<dbReference type="Proteomes" id="UP000233750">
    <property type="component" value="Unassembled WGS sequence"/>
</dbReference>
<dbReference type="AlphaFoldDB" id="A0A2N3WLL1"/>
<protein>
    <submittedName>
        <fullName evidence="8">Flp pilus assembly protein TadB</fullName>
    </submittedName>
</protein>
<dbReference type="PANTHER" id="PTHR35007">
    <property type="entry name" value="INTEGRAL MEMBRANE PROTEIN-RELATED"/>
    <property type="match status" value="1"/>
</dbReference>
<accession>A0A2N3WLL1</accession>
<evidence type="ECO:0000256" key="6">
    <source>
        <dbReference type="SAM" id="Phobius"/>
    </source>
</evidence>
<evidence type="ECO:0000256" key="1">
    <source>
        <dbReference type="ARBA" id="ARBA00004651"/>
    </source>
</evidence>
<feature type="transmembrane region" description="Helical" evidence="6">
    <location>
        <begin position="221"/>
        <end position="241"/>
    </location>
</feature>
<evidence type="ECO:0000256" key="5">
    <source>
        <dbReference type="ARBA" id="ARBA00023136"/>
    </source>
</evidence>